<dbReference type="Proteomes" id="UP000195437">
    <property type="component" value="Chromosome"/>
</dbReference>
<protein>
    <recommendedName>
        <fullName evidence="4">BD-FAE-like domain-containing protein</fullName>
    </recommendedName>
</protein>
<dbReference type="GO" id="GO:0016787">
    <property type="term" value="F:hydrolase activity"/>
    <property type="evidence" value="ECO:0007669"/>
    <property type="project" value="UniProtKB-KW"/>
</dbReference>
<keyword evidence="3" id="KW-0732">Signal</keyword>
<feature type="compositionally biased region" description="Polar residues" evidence="2">
    <location>
        <begin position="28"/>
        <end position="38"/>
    </location>
</feature>
<proteinExistence type="predicted"/>
<keyword evidence="1" id="KW-0378">Hydrolase</keyword>
<dbReference type="Gene3D" id="3.40.50.1820">
    <property type="entry name" value="alpha/beta hydrolase"/>
    <property type="match status" value="1"/>
</dbReference>
<evidence type="ECO:0000256" key="3">
    <source>
        <dbReference type="SAM" id="SignalP"/>
    </source>
</evidence>
<dbReference type="OrthoDB" id="9815425at2"/>
<keyword evidence="6" id="KW-1185">Reference proteome</keyword>
<dbReference type="InterPro" id="IPR050300">
    <property type="entry name" value="GDXG_lipolytic_enzyme"/>
</dbReference>
<feature type="region of interest" description="Disordered" evidence="2">
    <location>
        <begin position="28"/>
        <end position="50"/>
    </location>
</feature>
<dbReference type="PROSITE" id="PS51257">
    <property type="entry name" value="PROKAR_LIPOPROTEIN"/>
    <property type="match status" value="1"/>
</dbReference>
<dbReference type="InterPro" id="IPR029058">
    <property type="entry name" value="AB_hydrolase_fold"/>
</dbReference>
<feature type="chain" id="PRO_5038873581" description="BD-FAE-like domain-containing protein" evidence="3">
    <location>
        <begin position="21"/>
        <end position="319"/>
    </location>
</feature>
<dbReference type="PANTHER" id="PTHR48081">
    <property type="entry name" value="AB HYDROLASE SUPERFAMILY PROTEIN C4A8.06C"/>
    <property type="match status" value="1"/>
</dbReference>
<evidence type="ECO:0000259" key="4">
    <source>
        <dbReference type="Pfam" id="PF20434"/>
    </source>
</evidence>
<name>A0A1Y0IM45_9BACL</name>
<feature type="signal peptide" evidence="3">
    <location>
        <begin position="1"/>
        <end position="20"/>
    </location>
</feature>
<gene>
    <name evidence="5" type="ORF">CBW65_11865</name>
</gene>
<accession>A0A1Y0IM45</accession>
<feature type="domain" description="BD-FAE-like" evidence="4">
    <location>
        <begin position="89"/>
        <end position="201"/>
    </location>
</feature>
<evidence type="ECO:0000313" key="6">
    <source>
        <dbReference type="Proteomes" id="UP000195437"/>
    </source>
</evidence>
<organism evidence="5 6">
    <name type="scientific">Tumebacillus avium</name>
    <dbReference type="NCBI Taxonomy" id="1903704"/>
    <lineage>
        <taxon>Bacteria</taxon>
        <taxon>Bacillati</taxon>
        <taxon>Bacillota</taxon>
        <taxon>Bacilli</taxon>
        <taxon>Bacillales</taxon>
        <taxon>Alicyclobacillaceae</taxon>
        <taxon>Tumebacillus</taxon>
    </lineage>
</organism>
<evidence type="ECO:0000256" key="2">
    <source>
        <dbReference type="SAM" id="MobiDB-lite"/>
    </source>
</evidence>
<dbReference type="RefSeq" id="WP_087457011.1">
    <property type="nucleotide sequence ID" value="NZ_CP021434.1"/>
</dbReference>
<evidence type="ECO:0000256" key="1">
    <source>
        <dbReference type="ARBA" id="ARBA00022801"/>
    </source>
</evidence>
<dbReference type="EMBL" id="CP021434">
    <property type="protein sequence ID" value="ARU61632.1"/>
    <property type="molecule type" value="Genomic_DNA"/>
</dbReference>
<dbReference type="SUPFAM" id="SSF53474">
    <property type="entry name" value="alpha/beta-Hydrolases"/>
    <property type="match status" value="1"/>
</dbReference>
<dbReference type="InterPro" id="IPR049492">
    <property type="entry name" value="BD-FAE-like_dom"/>
</dbReference>
<dbReference type="Pfam" id="PF20434">
    <property type="entry name" value="BD-FAE"/>
    <property type="match status" value="1"/>
</dbReference>
<evidence type="ECO:0000313" key="5">
    <source>
        <dbReference type="EMBL" id="ARU61632.1"/>
    </source>
</evidence>
<reference evidence="6" key="1">
    <citation type="submission" date="2017-05" db="EMBL/GenBank/DDBJ databases">
        <authorList>
            <person name="Sung H."/>
        </authorList>
    </citation>
    <scope>NUCLEOTIDE SEQUENCE [LARGE SCALE GENOMIC DNA]</scope>
    <source>
        <strain evidence="6">AR23208</strain>
    </source>
</reference>
<sequence length="319" mass="35189">MPKRRWFALLPILLTSSMIAGCAASNNSQHAADNSSAEQPKKADTASVDPTTLPLDQRPIAYIPEGAENVQIEKDIPYKLVDDEELRFDVYTPAKKPDGKLPVVIFVHGDAPPAELKGAKDWGQYSSWARAVAATGMAAVTFNHRSTDNFTELTAAGADVDDLISYVRERASEYGLDPERIVIWSCSAGAPLGLRMALQERPSYIKGLIAYYPLLDLRDRRSELPETVTDEALRTYSPITHLARSPEQLPPLLLVKAGQDSAAINTPLDSFYQEAVSRRVQLDYLEHPTAPHGFDVTLPDDTTRSIILQTLDFAKKATR</sequence>
<dbReference type="KEGG" id="tum:CBW65_11865"/>
<dbReference type="AlphaFoldDB" id="A0A1Y0IM45"/>